<name>A0ACC7NT02_9BACL</name>
<sequence length="761" mass="86141">MKRKFAYSVSVRMKFLIYLALLSSVPVALMGWFAAAYGSSTVTEMTFANNAAILKNLEKEMNGEFKKIDNLLLQYSYQNSIFNQIVQSDLSYENYSMIWDLYNTLNNLRSGLEHVAEIDFYNIAYGKVLTPTQGVLSEEAFMDPTVLRSARNAVNGTWVNTRTNINSRLPGRLLAYTRPIQNKQTWKIEGAIIVYLDAEAISRTMLSAKDPRTEYFVLDREGTVLMDSRTSRIGKALETSSLLNRLSFGGRVQEAEFESELNGTKLLINGQYSPYRDWFYVSAVPLELLTQPSVHLRNLLLTISLGLVILALALAVAASKSLYSPIQRLTKRIFSHGNTWKYKNEFSLIASYIDSVEEDNEALQERFRTAMADMQNHALFQLLLGNLRDTHYQGELDFGSGEIALLLVELDQLQLERQFSRSDQFLYYFAVQNITEEVLGNGGRVKILMMRPGLFAVIHETEGASGTEALRSRGEAVLNAIRTYLKLSCVISASYSPGGLTGLSDAYSEGMRALTYSFIYGHNQVILCNELDPSYSAEADELEAYEAEILLQLESGHPEASEECFGQLMELIRDNYSLVPEEMFGYFASLSGKLWNAADKQYGRALAETPVKEWILELAKQRTLLEVETYFCTGLFQRLRDNASKANKQSHEEQLIATVTDYIHGHYDEDLSLQLCADLVSLNTFQLSRMFKKIKGVNFVDYVIDYRVGIAKELLANPELKVLDISDKLRYGSVKSFIRLFKKVTGLTPGSYRKQLLQEKE</sequence>
<evidence type="ECO:0000313" key="1">
    <source>
        <dbReference type="EMBL" id="MFM9327793.1"/>
    </source>
</evidence>
<evidence type="ECO:0000313" key="2">
    <source>
        <dbReference type="Proteomes" id="UP001631969"/>
    </source>
</evidence>
<comment type="caution">
    <text evidence="1">The sequence shown here is derived from an EMBL/GenBank/DDBJ whole genome shotgun (WGS) entry which is preliminary data.</text>
</comment>
<gene>
    <name evidence="1" type="ORF">ACI1P1_05695</name>
</gene>
<keyword evidence="2" id="KW-1185">Reference proteome</keyword>
<proteinExistence type="predicted"/>
<accession>A0ACC7NT02</accession>
<dbReference type="EMBL" id="JBJURJ010000003">
    <property type="protein sequence ID" value="MFM9327793.1"/>
    <property type="molecule type" value="Genomic_DNA"/>
</dbReference>
<reference evidence="1" key="1">
    <citation type="submission" date="2024-12" db="EMBL/GenBank/DDBJ databases">
        <authorList>
            <person name="Wu N."/>
        </authorList>
    </citation>
    <scope>NUCLEOTIDE SEQUENCE</scope>
    <source>
        <strain evidence="1">P15</strain>
    </source>
</reference>
<organism evidence="1 2">
    <name type="scientific">Paenibacillus mesotrionivorans</name>
    <dbReference type="NCBI Taxonomy" id="3160968"/>
    <lineage>
        <taxon>Bacteria</taxon>
        <taxon>Bacillati</taxon>
        <taxon>Bacillota</taxon>
        <taxon>Bacilli</taxon>
        <taxon>Bacillales</taxon>
        <taxon>Paenibacillaceae</taxon>
        <taxon>Paenibacillus</taxon>
    </lineage>
</organism>
<dbReference type="Proteomes" id="UP001631969">
    <property type="component" value="Unassembled WGS sequence"/>
</dbReference>
<protein>
    <submittedName>
        <fullName evidence="1">AraC family transcriptional regulator</fullName>
    </submittedName>
</protein>